<dbReference type="HOGENOM" id="CLU_043732_0_0_1"/>
<dbReference type="AlphaFoldDB" id="A0A0E0G3D7"/>
<feature type="compositionally biased region" description="Low complexity" evidence="7">
    <location>
        <begin position="365"/>
        <end position="377"/>
    </location>
</feature>
<dbReference type="InterPro" id="IPR044833">
    <property type="entry name" value="WDL5/6"/>
</dbReference>
<feature type="compositionally biased region" description="Basic and acidic residues" evidence="7">
    <location>
        <begin position="129"/>
        <end position="154"/>
    </location>
</feature>
<keyword evidence="10" id="KW-1185">Reference proteome</keyword>
<dbReference type="Gramene" id="ONIVA02G09200.1">
    <property type="protein sequence ID" value="ONIVA02G09200.1"/>
    <property type="gene ID" value="ONIVA02G09200"/>
</dbReference>
<keyword evidence="3" id="KW-0963">Cytoplasm</keyword>
<dbReference type="Proteomes" id="UP000006591">
    <property type="component" value="Chromosome 2"/>
</dbReference>
<dbReference type="InterPro" id="IPR027329">
    <property type="entry name" value="TPX2_C"/>
</dbReference>
<evidence type="ECO:0000313" key="9">
    <source>
        <dbReference type="EnsemblPlants" id="ONIVA02G09200.1"/>
    </source>
</evidence>
<comment type="similarity">
    <text evidence="2">Belongs to the TPX2 family.</text>
</comment>
<reference evidence="9" key="2">
    <citation type="submission" date="2018-04" db="EMBL/GenBank/DDBJ databases">
        <title>OnivRS2 (Oryza nivara Reference Sequence Version 2).</title>
        <authorList>
            <person name="Zhang J."/>
            <person name="Kudrna D."/>
            <person name="Lee S."/>
            <person name="Talag J."/>
            <person name="Rajasekar S."/>
            <person name="Welchert J."/>
            <person name="Hsing Y.-I."/>
            <person name="Wing R.A."/>
        </authorList>
    </citation>
    <scope>NUCLEOTIDE SEQUENCE [LARGE SCALE GENOMIC DNA]</scope>
    <source>
        <strain evidence="9">SL10</strain>
    </source>
</reference>
<evidence type="ECO:0000256" key="1">
    <source>
        <dbReference type="ARBA" id="ARBA00004245"/>
    </source>
</evidence>
<dbReference type="OMA" id="HGPKAIK"/>
<dbReference type="STRING" id="4536.A0A0E0G3D7"/>
<dbReference type="PANTHER" id="PTHR31358">
    <property type="entry name" value="PROTEIN WVD2-LIKE 4"/>
    <property type="match status" value="1"/>
</dbReference>
<feature type="coiled-coil region" evidence="6">
    <location>
        <begin position="204"/>
        <end position="231"/>
    </location>
</feature>
<evidence type="ECO:0000256" key="3">
    <source>
        <dbReference type="ARBA" id="ARBA00022490"/>
    </source>
</evidence>
<feature type="region of interest" description="Disordered" evidence="7">
    <location>
        <begin position="1"/>
        <end position="189"/>
    </location>
</feature>
<keyword evidence="4" id="KW-0493">Microtubule</keyword>
<dbReference type="GO" id="GO:0005874">
    <property type="term" value="C:microtubule"/>
    <property type="evidence" value="ECO:0007669"/>
    <property type="project" value="UniProtKB-KW"/>
</dbReference>
<comment type="subcellular location">
    <subcellularLocation>
        <location evidence="1">Cytoplasm</location>
        <location evidence="1">Cytoskeleton</location>
    </subcellularLocation>
</comment>
<evidence type="ECO:0000256" key="2">
    <source>
        <dbReference type="ARBA" id="ARBA00005885"/>
    </source>
</evidence>
<feature type="compositionally biased region" description="Basic residues" evidence="7">
    <location>
        <begin position="270"/>
        <end position="279"/>
    </location>
</feature>
<dbReference type="EnsemblPlants" id="ONIVA02G09200.1">
    <property type="protein sequence ID" value="ONIVA02G09200.1"/>
    <property type="gene ID" value="ONIVA02G09200"/>
</dbReference>
<feature type="compositionally biased region" description="Polar residues" evidence="7">
    <location>
        <begin position="348"/>
        <end position="364"/>
    </location>
</feature>
<accession>A0A0E0G3D7</accession>
<sequence>MDGTIADAVGAPGIEKEVNGKPALPDSMEEHEEAHEVQANGDHSGESDVINPPEEAGGESTSHLDGKKPRPTKATQSHGPKVVKSRSPKSGGEGQARRSTPSSTLSKAPVARVSHADSSTGSKTNGDSSVDRNKAEKQEPRSSTKETSLEDSKEKRKTQKPLGQNSSVKKDDESNPESRKAGGIPAYGFSFKCDERAEKRKEFYSKLEEKIHAREMEISNLQAKSKETEEAELKMLRKSLNFKATPMPSFYQEPTPPKVELKKIPPTRARSPKLGRSKNKSAGETEETVTPPGRPVRLSLDSLDEKVSQNGVKKANPSNAVKKPQRKSLPKLPSEETGPFDSSHLKNTELSTGNIQESGSTTPNQQETESNTSISESIQDRIATGGQELDEQIIA</sequence>
<evidence type="ECO:0000256" key="7">
    <source>
        <dbReference type="SAM" id="MobiDB-lite"/>
    </source>
</evidence>
<dbReference type="GO" id="GO:0008017">
    <property type="term" value="F:microtubule binding"/>
    <property type="evidence" value="ECO:0007669"/>
    <property type="project" value="InterPro"/>
</dbReference>
<feature type="compositionally biased region" description="Polar residues" evidence="7">
    <location>
        <begin position="97"/>
        <end position="106"/>
    </location>
</feature>
<protein>
    <recommendedName>
        <fullName evidence="8">TPX2 C-terminal domain-containing protein</fullName>
    </recommendedName>
</protein>
<evidence type="ECO:0000256" key="6">
    <source>
        <dbReference type="SAM" id="Coils"/>
    </source>
</evidence>
<proteinExistence type="inferred from homology"/>
<name>A0A0E0G3D7_ORYNI</name>
<evidence type="ECO:0000259" key="8">
    <source>
        <dbReference type="Pfam" id="PF06886"/>
    </source>
</evidence>
<feature type="domain" description="TPX2 C-terminal" evidence="8">
    <location>
        <begin position="189"/>
        <end position="264"/>
    </location>
</feature>
<keyword evidence="5" id="KW-0206">Cytoskeleton</keyword>
<dbReference type="PANTHER" id="PTHR31358:SF29">
    <property type="entry name" value="PROTEIN WVD2-LIKE 5-RELATED"/>
    <property type="match status" value="1"/>
</dbReference>
<keyword evidence="6" id="KW-0175">Coiled coil</keyword>
<reference evidence="9" key="1">
    <citation type="submission" date="2015-04" db="UniProtKB">
        <authorList>
            <consortium name="EnsemblPlants"/>
        </authorList>
    </citation>
    <scope>IDENTIFICATION</scope>
    <source>
        <strain evidence="9">SL10</strain>
    </source>
</reference>
<organism evidence="9">
    <name type="scientific">Oryza nivara</name>
    <name type="common">Indian wild rice</name>
    <name type="synonym">Oryza sativa f. spontanea</name>
    <dbReference type="NCBI Taxonomy" id="4536"/>
    <lineage>
        <taxon>Eukaryota</taxon>
        <taxon>Viridiplantae</taxon>
        <taxon>Streptophyta</taxon>
        <taxon>Embryophyta</taxon>
        <taxon>Tracheophyta</taxon>
        <taxon>Spermatophyta</taxon>
        <taxon>Magnoliopsida</taxon>
        <taxon>Liliopsida</taxon>
        <taxon>Poales</taxon>
        <taxon>Poaceae</taxon>
        <taxon>BOP clade</taxon>
        <taxon>Oryzoideae</taxon>
        <taxon>Oryzeae</taxon>
        <taxon>Oryzinae</taxon>
        <taxon>Oryza</taxon>
    </lineage>
</organism>
<feature type="compositionally biased region" description="Polar residues" evidence="7">
    <location>
        <begin position="308"/>
        <end position="319"/>
    </location>
</feature>
<feature type="compositionally biased region" description="Polar residues" evidence="7">
    <location>
        <begin position="116"/>
        <end position="128"/>
    </location>
</feature>
<feature type="compositionally biased region" description="Basic and acidic residues" evidence="7">
    <location>
        <begin position="168"/>
        <end position="180"/>
    </location>
</feature>
<evidence type="ECO:0000313" key="10">
    <source>
        <dbReference type="Proteomes" id="UP000006591"/>
    </source>
</evidence>
<dbReference type="Pfam" id="PF06886">
    <property type="entry name" value="TPX2"/>
    <property type="match status" value="1"/>
</dbReference>
<dbReference type="eggNOG" id="ENOG502REWY">
    <property type="taxonomic scope" value="Eukaryota"/>
</dbReference>
<feature type="region of interest" description="Disordered" evidence="7">
    <location>
        <begin position="246"/>
        <end position="395"/>
    </location>
</feature>
<evidence type="ECO:0000256" key="4">
    <source>
        <dbReference type="ARBA" id="ARBA00022701"/>
    </source>
</evidence>
<evidence type="ECO:0000256" key="5">
    <source>
        <dbReference type="ARBA" id="ARBA00023212"/>
    </source>
</evidence>